<evidence type="ECO:0000313" key="1">
    <source>
        <dbReference type="EMBL" id="GCD77814.1"/>
    </source>
</evidence>
<evidence type="ECO:0008006" key="3">
    <source>
        <dbReference type="Google" id="ProtNLM"/>
    </source>
</evidence>
<keyword evidence="2" id="KW-1185">Reference proteome</keyword>
<proteinExistence type="predicted"/>
<evidence type="ECO:0000313" key="2">
    <source>
        <dbReference type="Proteomes" id="UP000286715"/>
    </source>
</evidence>
<reference evidence="1 2" key="1">
    <citation type="submission" date="2018-11" db="EMBL/GenBank/DDBJ databases">
        <title>Schleiferia aggregans sp. nov., a moderately thermophilic heterotrophic bacterium isolated from microbial mats at a terrestrial hot spring.</title>
        <authorList>
            <person name="Iino T."/>
            <person name="Ohkuma M."/>
            <person name="Haruta S."/>
        </authorList>
    </citation>
    <scope>NUCLEOTIDE SEQUENCE [LARGE SCALE GENOMIC DNA]</scope>
    <source>
        <strain evidence="1 2">LA</strain>
    </source>
</reference>
<dbReference type="Pfam" id="PF13578">
    <property type="entry name" value="Methyltransf_24"/>
    <property type="match status" value="1"/>
</dbReference>
<dbReference type="Proteomes" id="UP000286715">
    <property type="component" value="Unassembled WGS sequence"/>
</dbReference>
<gene>
    <name evidence="1" type="ORF">JCM31826_12960</name>
</gene>
<sequence>MVDVGRFAYAHRKTDFNDFFNPYRKYEARYLLYNYIIDRERLDKQKVAYLEFGVSKGFSLKHWSERLKNEQSRLFGFDTFKGLPEAWGSYKMGDMSAGMQEISTEDARVHLIKGLFQETLTSWLGQHDISKYDRRVIHLDADLYSSTLYVLTVIFPFLKIGDIIFFDEFNVPLHEFKAFDDF</sequence>
<organism evidence="1 2">
    <name type="scientific">Thermaurantimonas aggregans</name>
    <dbReference type="NCBI Taxonomy" id="2173829"/>
    <lineage>
        <taxon>Bacteria</taxon>
        <taxon>Pseudomonadati</taxon>
        <taxon>Bacteroidota</taxon>
        <taxon>Flavobacteriia</taxon>
        <taxon>Flavobacteriales</taxon>
        <taxon>Schleiferiaceae</taxon>
        <taxon>Thermaurantimonas</taxon>
    </lineage>
</organism>
<dbReference type="InterPro" id="IPR029063">
    <property type="entry name" value="SAM-dependent_MTases_sf"/>
</dbReference>
<dbReference type="AlphaFoldDB" id="A0A401XLF2"/>
<dbReference type="EMBL" id="BHZE01000011">
    <property type="protein sequence ID" value="GCD77814.1"/>
    <property type="molecule type" value="Genomic_DNA"/>
</dbReference>
<dbReference type="PANTHER" id="PTHR40036:SF1">
    <property type="entry name" value="MACROCIN O-METHYLTRANSFERASE"/>
    <property type="match status" value="1"/>
</dbReference>
<name>A0A401XLF2_9FLAO</name>
<dbReference type="PANTHER" id="PTHR40036">
    <property type="entry name" value="MACROCIN O-METHYLTRANSFERASE"/>
    <property type="match status" value="1"/>
</dbReference>
<protein>
    <recommendedName>
        <fullName evidence="3">Class I SAM-dependent methyltransferase</fullName>
    </recommendedName>
</protein>
<dbReference type="InterPro" id="IPR008884">
    <property type="entry name" value="TylF_MeTrfase"/>
</dbReference>
<dbReference type="SUPFAM" id="SSF53335">
    <property type="entry name" value="S-adenosyl-L-methionine-dependent methyltransferases"/>
    <property type="match status" value="1"/>
</dbReference>
<accession>A0A401XLF2</accession>
<dbReference type="Gene3D" id="3.40.50.150">
    <property type="entry name" value="Vaccinia Virus protein VP39"/>
    <property type="match status" value="1"/>
</dbReference>
<comment type="caution">
    <text evidence="1">The sequence shown here is derived from an EMBL/GenBank/DDBJ whole genome shotgun (WGS) entry which is preliminary data.</text>
</comment>